<comment type="caution">
    <text evidence="1">The sequence shown here is derived from an EMBL/GenBank/DDBJ whole genome shotgun (WGS) entry which is preliminary data.</text>
</comment>
<dbReference type="Proteomes" id="UP000633509">
    <property type="component" value="Unassembled WGS sequence"/>
</dbReference>
<gene>
    <name evidence="1" type="ORF">H4W80_004969</name>
</gene>
<evidence type="ECO:0000313" key="1">
    <source>
        <dbReference type="EMBL" id="MBE1586711.1"/>
    </source>
</evidence>
<organism evidence="1 2">
    <name type="scientific">Nonomuraea angiospora</name>
    <dbReference type="NCBI Taxonomy" id="46172"/>
    <lineage>
        <taxon>Bacteria</taxon>
        <taxon>Bacillati</taxon>
        <taxon>Actinomycetota</taxon>
        <taxon>Actinomycetes</taxon>
        <taxon>Streptosporangiales</taxon>
        <taxon>Streptosporangiaceae</taxon>
        <taxon>Nonomuraea</taxon>
    </lineage>
</organism>
<dbReference type="RefSeq" id="WP_192787234.1">
    <property type="nucleotide sequence ID" value="NZ_JADBEK010000001.1"/>
</dbReference>
<evidence type="ECO:0000313" key="2">
    <source>
        <dbReference type="Proteomes" id="UP000633509"/>
    </source>
</evidence>
<reference evidence="1 2" key="1">
    <citation type="submission" date="2020-10" db="EMBL/GenBank/DDBJ databases">
        <title>Sequencing the genomes of 1000 actinobacteria strains.</title>
        <authorList>
            <person name="Klenk H.-P."/>
        </authorList>
    </citation>
    <scope>NUCLEOTIDE SEQUENCE [LARGE SCALE GENOMIC DNA]</scope>
    <source>
        <strain evidence="1 2">DSM 43173</strain>
    </source>
</reference>
<protein>
    <submittedName>
        <fullName evidence="1">Uncharacterized protein</fullName>
    </submittedName>
</protein>
<name>A0ABR9M1E2_9ACTN</name>
<accession>A0ABR9M1E2</accession>
<dbReference type="EMBL" id="JADBEK010000001">
    <property type="protein sequence ID" value="MBE1586711.1"/>
    <property type="molecule type" value="Genomic_DNA"/>
</dbReference>
<keyword evidence="2" id="KW-1185">Reference proteome</keyword>
<proteinExistence type="predicted"/>
<sequence length="65" mass="7237">MTGMRNGPGDGLAMTLDREGQPVILWTDDNGSYFSDSKWSLMVTTLRNLTPRTGHRIMNLVDKAP</sequence>